<feature type="transmembrane region" description="Helical" evidence="1">
    <location>
        <begin position="320"/>
        <end position="343"/>
    </location>
</feature>
<accession>A0A974SN95</accession>
<feature type="transmembrane region" description="Helical" evidence="1">
    <location>
        <begin position="465"/>
        <end position="485"/>
    </location>
</feature>
<feature type="transmembrane region" description="Helical" evidence="1">
    <location>
        <begin position="114"/>
        <end position="137"/>
    </location>
</feature>
<feature type="transmembrane region" description="Helical" evidence="1">
    <location>
        <begin position="391"/>
        <end position="409"/>
    </location>
</feature>
<keyword evidence="1" id="KW-0812">Transmembrane</keyword>
<dbReference type="PANTHER" id="PTHR35342">
    <property type="entry name" value="TRICARBOXYLIC TRANSPORT PROTEIN"/>
    <property type="match status" value="1"/>
</dbReference>
<reference evidence="3" key="1">
    <citation type="submission" date="2020-11" db="EMBL/GenBank/DDBJ databases">
        <title>Azospira restricta DSM 18626 genome sequence.</title>
        <authorList>
            <person name="Moe W.M."/>
        </authorList>
    </citation>
    <scope>NUCLEOTIDE SEQUENCE</scope>
    <source>
        <strain evidence="3">DSM 18626</strain>
    </source>
</reference>
<feature type="transmembrane region" description="Helical" evidence="1">
    <location>
        <begin position="171"/>
        <end position="193"/>
    </location>
</feature>
<name>A0A974SN95_9RHOO</name>
<dbReference type="AlphaFoldDB" id="A0A974SN95"/>
<organism evidence="3 4">
    <name type="scientific">Azospira restricta</name>
    <dbReference type="NCBI Taxonomy" id="404405"/>
    <lineage>
        <taxon>Bacteria</taxon>
        <taxon>Pseudomonadati</taxon>
        <taxon>Pseudomonadota</taxon>
        <taxon>Betaproteobacteria</taxon>
        <taxon>Rhodocyclales</taxon>
        <taxon>Rhodocyclaceae</taxon>
        <taxon>Azospira</taxon>
    </lineage>
</organism>
<keyword evidence="1" id="KW-0472">Membrane</keyword>
<feature type="transmembrane region" description="Helical" evidence="1">
    <location>
        <begin position="205"/>
        <end position="225"/>
    </location>
</feature>
<feature type="transmembrane region" description="Helical" evidence="1">
    <location>
        <begin position="355"/>
        <end position="379"/>
    </location>
</feature>
<dbReference type="InterPro" id="IPR002823">
    <property type="entry name" value="DUF112_TM"/>
</dbReference>
<evidence type="ECO:0000256" key="1">
    <source>
        <dbReference type="SAM" id="Phobius"/>
    </source>
</evidence>
<feature type="domain" description="DUF112" evidence="2">
    <location>
        <begin position="20"/>
        <end position="440"/>
    </location>
</feature>
<evidence type="ECO:0000313" key="3">
    <source>
        <dbReference type="EMBL" id="QRJ63277.1"/>
    </source>
</evidence>
<dbReference type="RefSeq" id="WP_203386806.1">
    <property type="nucleotide sequence ID" value="NZ_CP064781.1"/>
</dbReference>
<dbReference type="Pfam" id="PF01970">
    <property type="entry name" value="TctA"/>
    <property type="match status" value="1"/>
</dbReference>
<evidence type="ECO:0000259" key="2">
    <source>
        <dbReference type="Pfam" id="PF01970"/>
    </source>
</evidence>
<feature type="transmembrane region" description="Helical" evidence="1">
    <location>
        <begin position="415"/>
        <end position="444"/>
    </location>
</feature>
<dbReference type="EMBL" id="CP064781">
    <property type="protein sequence ID" value="QRJ63277.1"/>
    <property type="molecule type" value="Genomic_DNA"/>
</dbReference>
<evidence type="ECO:0000313" key="4">
    <source>
        <dbReference type="Proteomes" id="UP000663444"/>
    </source>
</evidence>
<sequence>METFNHLFQGFAVAGTPTNLMIALAGCFLGTVIGLLPGLGPINGVAILLPIAFAMNLPPESALILLCAVYAGCEYGGRISAILINVPGDAGAVMTTMDGFPMARKGLAGPALSISAWSSFVGSMLATIGIVFFAPILSEWAIAFGPAEYFALMVLALSCLGGLVGDSLPKAAVACLLGLLMSCVGIDSNSGVYRFTFDILHLSDGIPFVVIVIGLFAVSELMLMLESHQAGAKPIALTGRMMFNFREWRLQNWATFRSSVVGFFIGVLPGAGATVASAMTYSMERRMAGKDHCFGDGDVRGVAAPEAANNASAYGSLIPMLTLGVPGSGTTAVMIGALTLYNINPGPTLFQDQPLIVWGLIASLFIANIMLLVMNIPMIRLFVKFLDMPNWLLVPLVAAVSLVGVYSVHSTSFDLVFGVLLGGIGYLLRVMNFPISPLILGFVLGDMMEQNLRRALSISNGELSVLFASPISIVLWVGAAAMLIGPRVFRALEERKLRNLGLLAAEDAHVEAG</sequence>
<dbReference type="Proteomes" id="UP000663444">
    <property type="component" value="Chromosome"/>
</dbReference>
<dbReference type="PANTHER" id="PTHR35342:SF5">
    <property type="entry name" value="TRICARBOXYLIC TRANSPORT PROTEIN"/>
    <property type="match status" value="1"/>
</dbReference>
<keyword evidence="1" id="KW-1133">Transmembrane helix</keyword>
<gene>
    <name evidence="3" type="ORF">IWH25_16240</name>
</gene>
<dbReference type="KEGG" id="ares:IWH25_16240"/>
<feature type="transmembrane region" description="Helical" evidence="1">
    <location>
        <begin position="260"/>
        <end position="281"/>
    </location>
</feature>
<keyword evidence="4" id="KW-1185">Reference proteome</keyword>
<proteinExistence type="predicted"/>
<protein>
    <submittedName>
        <fullName evidence="3">Tripartite tricarboxylate transporter permease</fullName>
    </submittedName>
</protein>
<feature type="transmembrane region" description="Helical" evidence="1">
    <location>
        <begin position="149"/>
        <end position="165"/>
    </location>
</feature>